<evidence type="ECO:0000313" key="2">
    <source>
        <dbReference type="EMBL" id="QIZ73675.1"/>
    </source>
</evidence>
<feature type="domain" description="Sucrose phosphatase-like" evidence="1">
    <location>
        <begin position="20"/>
        <end position="224"/>
    </location>
</feature>
<name>A0A6H1U4V0_9CYAN</name>
<protein>
    <submittedName>
        <fullName evidence="2">HAD-IIB family hydrolase</fullName>
    </submittedName>
</protein>
<dbReference type="InterPro" id="IPR006379">
    <property type="entry name" value="HAD-SF_hydro_IIB"/>
</dbReference>
<dbReference type="Gene3D" id="3.90.1070.10">
    <property type="match status" value="1"/>
</dbReference>
<dbReference type="KEGG" id="oxy:HCG48_08950"/>
<keyword evidence="3" id="KW-1185">Reference proteome</keyword>
<dbReference type="AlphaFoldDB" id="A0A6H1U4V0"/>
<dbReference type="PANTHER" id="PTHR10000:SF8">
    <property type="entry name" value="HAD SUPERFAMILY HYDROLASE-LIKE, TYPE 3"/>
    <property type="match status" value="1"/>
</dbReference>
<dbReference type="GO" id="GO:0000287">
    <property type="term" value="F:magnesium ion binding"/>
    <property type="evidence" value="ECO:0007669"/>
    <property type="project" value="TreeGrafter"/>
</dbReference>
<gene>
    <name evidence="2" type="ORF">HCG48_08950</name>
</gene>
<dbReference type="Pfam" id="PF05116">
    <property type="entry name" value="S6PP"/>
    <property type="match status" value="1"/>
</dbReference>
<evidence type="ECO:0000259" key="1">
    <source>
        <dbReference type="Pfam" id="PF05116"/>
    </source>
</evidence>
<dbReference type="NCBIfam" id="TIGR01484">
    <property type="entry name" value="HAD-SF-IIB"/>
    <property type="match status" value="1"/>
</dbReference>
<keyword evidence="2" id="KW-0378">Hydrolase</keyword>
<dbReference type="GO" id="GO:0016791">
    <property type="term" value="F:phosphatase activity"/>
    <property type="evidence" value="ECO:0007669"/>
    <property type="project" value="UniProtKB-ARBA"/>
</dbReference>
<dbReference type="PANTHER" id="PTHR10000">
    <property type="entry name" value="PHOSPHOSERINE PHOSPHATASE"/>
    <property type="match status" value="1"/>
</dbReference>
<dbReference type="GO" id="GO:0005829">
    <property type="term" value="C:cytosol"/>
    <property type="evidence" value="ECO:0007669"/>
    <property type="project" value="TreeGrafter"/>
</dbReference>
<sequence>MMSCLPLSEAIAQSRLQSVRLVATDMDGTLTCNGQLSGELLEVLEALRDRAIATLIVTGRSAGWVNGLSQLLPIAGAIAENGGIFYAANGESTLLTPIVDLPSHRQQLAAVFAELQRQFPDLCESSDNPFRLTDWTFDVQGLTTRALHSLKLRCRELGWDFTYSSVQCHIRPLGQDKAKGLLSVLSRYFPDHSPDCVVTVGDSPNDESLFDPHYFQLSVGVANVLDYTTRLTHQPAYVTGQPEGWGFCELARALVASD</sequence>
<dbReference type="Proteomes" id="UP000500857">
    <property type="component" value="Chromosome"/>
</dbReference>
<dbReference type="InterPro" id="IPR006380">
    <property type="entry name" value="SPP-like_dom"/>
</dbReference>
<evidence type="ECO:0000313" key="3">
    <source>
        <dbReference type="Proteomes" id="UP000500857"/>
    </source>
</evidence>
<dbReference type="InterPro" id="IPR023214">
    <property type="entry name" value="HAD_sf"/>
</dbReference>
<dbReference type="Gene3D" id="3.40.50.1000">
    <property type="entry name" value="HAD superfamily/HAD-like"/>
    <property type="match status" value="1"/>
</dbReference>
<organism evidence="2 3">
    <name type="scientific">Oxynema aestuarii AP17</name>
    <dbReference type="NCBI Taxonomy" id="2064643"/>
    <lineage>
        <taxon>Bacteria</taxon>
        <taxon>Bacillati</taxon>
        <taxon>Cyanobacteriota</taxon>
        <taxon>Cyanophyceae</taxon>
        <taxon>Oscillatoriophycideae</taxon>
        <taxon>Oscillatoriales</taxon>
        <taxon>Oscillatoriaceae</taxon>
        <taxon>Oxynema</taxon>
        <taxon>Oxynema aestuarii</taxon>
    </lineage>
</organism>
<reference evidence="2 3" key="1">
    <citation type="submission" date="2020-04" db="EMBL/GenBank/DDBJ databases">
        <authorList>
            <person name="Basu S."/>
            <person name="Maruthanayagam V."/>
            <person name="Chakraborty S."/>
            <person name="Pramanik A."/>
            <person name="Mukherjee J."/>
            <person name="Brink B."/>
        </authorList>
    </citation>
    <scope>NUCLEOTIDE SEQUENCE [LARGE SCALE GENOMIC DNA]</scope>
    <source>
        <strain evidence="2 3">AP17</strain>
    </source>
</reference>
<dbReference type="EMBL" id="CP051167">
    <property type="protein sequence ID" value="QIZ73675.1"/>
    <property type="molecule type" value="Genomic_DNA"/>
</dbReference>
<dbReference type="InterPro" id="IPR036412">
    <property type="entry name" value="HAD-like_sf"/>
</dbReference>
<proteinExistence type="predicted"/>
<accession>A0A6H1U4V0</accession>
<dbReference type="SUPFAM" id="SSF56784">
    <property type="entry name" value="HAD-like"/>
    <property type="match status" value="1"/>
</dbReference>